<proteinExistence type="predicted"/>
<dbReference type="GO" id="GO:0030174">
    <property type="term" value="P:regulation of DNA-templated DNA replication initiation"/>
    <property type="evidence" value="ECO:0007669"/>
    <property type="project" value="TreeGrafter"/>
</dbReference>
<feature type="compositionally biased region" description="Low complexity" evidence="1">
    <location>
        <begin position="1023"/>
        <end position="1032"/>
    </location>
</feature>
<name>A0A4W5R0J2_9TELE</name>
<dbReference type="Pfam" id="PF15292">
    <property type="entry name" value="Treslin_M"/>
    <property type="match status" value="1"/>
</dbReference>
<feature type="compositionally biased region" description="Polar residues" evidence="1">
    <location>
        <begin position="1912"/>
        <end position="1921"/>
    </location>
</feature>
<feature type="compositionally biased region" description="Basic residues" evidence="1">
    <location>
        <begin position="856"/>
        <end position="867"/>
    </location>
</feature>
<dbReference type="GO" id="GO:0010212">
    <property type="term" value="P:response to ionizing radiation"/>
    <property type="evidence" value="ECO:0007669"/>
    <property type="project" value="InterPro"/>
</dbReference>
<dbReference type="InterPro" id="IPR053920">
    <property type="entry name" value="Treslin_STD"/>
</dbReference>
<dbReference type="Proteomes" id="UP000314982">
    <property type="component" value="Unassembled WGS sequence"/>
</dbReference>
<feature type="compositionally biased region" description="Polar residues" evidence="1">
    <location>
        <begin position="1725"/>
        <end position="1739"/>
    </location>
</feature>
<feature type="compositionally biased region" description="Polar residues" evidence="1">
    <location>
        <begin position="1105"/>
        <end position="1117"/>
    </location>
</feature>
<feature type="compositionally biased region" description="Pro residues" evidence="1">
    <location>
        <begin position="1337"/>
        <end position="1346"/>
    </location>
</feature>
<evidence type="ECO:0000259" key="2">
    <source>
        <dbReference type="Pfam" id="PF15292"/>
    </source>
</evidence>
<feature type="compositionally biased region" description="Polar residues" evidence="1">
    <location>
        <begin position="1125"/>
        <end position="1137"/>
    </location>
</feature>
<sequence>MALHNLVFVIDVDYRPSGHVNVKNHPLKQGILRILLHFGYKYGFEKVRWGYKFCQSRTGRNGNLISRGSDFKELRDKTFEDFEVEFQLKFDASEKTIFAQPRNQPTSPAASIQNALKEALLDFQWDRPDITSPTKLTLRPRRGRAGKGGPPLPEDELSSLGRNVLFLLSSCPHSRADLGEYVSLGGIPAGASHTDVSDRILHKGLHEMLVQRQVVLHWVDSTSYIQVMRSGEHWGSERLSEVLRELGGRVVPMDALLNLCCPHKPSSVQSPVDSPPDAILGRETFPLDSSMGYLLTSERLYRLAFPVLGGVLRWGQGDAPQSCSVMLEPVALRQRLLPAPVEVCLKGVLQGWDTHSLTEASSSESWVLQCSNDNHTDQGQAVFKQLLRELSAQALHMFAEVSDGGDLPCSAFLSPLSALTALLTVLRPSIASGYHTLTLDVIAPAAADTSSDLPEVVSSVLGGFYDIMEGDRALRVEPQVPDWAQQELSHWSSPLTTGLVEGWFPHTDQSGVSSHLMESMRLLHAVPEGETEGQEEELSGPQQDLVISLAELYQRMTSQSRSDKTEKKRGAQRTPVRQKMKTMSRSLQMLNVARLNVKAQKSQAGETEVGAPGAEGCRGQERLGKRRSGNRAKTGPHSQHFKSEAELLSHLKAGYEKTVAERDSSLLTEAQHLLAAVKMFLRPNPDLGVQVWLFVQQNLLKSSKSIRQLYSNAPDADSKLRECQLQAVLRFEMCRLLPSEQQADTPEVEQIVEEVADMLRIISLTKDPVYLAKFMQDEVLPAFLTAIPRVLADVYHSLGTQLPAALSAVLPSDFFSDESVTKDSVSPSSSPPLSTALSMASDCGERLQELRDRSASKRRSGRLTRHRSMTEASQSLQIEVPRKSTRAAKPKLCVAVEKPAAEPPPPPKQAAQEVTKVRRNLFNQETMSPSKKAKMPRSRSVSAVEGLKRKGSQATEDRHSLLTKKVTETPLHKQVSNRLLHRQQMGRRSVPTDECIVEESPVKPPEDLRRSPRLEKFARRHSSFYSSSQPRSRNLDKALSSSQLPLSDSKIGAVNLRSVRSPVRLLFEATRSRSCWSQLSNSDVFQSPKNTPTKSPGRHSRSARGSKTPRSPQTPRTPKNHRSSRVQSYSVTDSQMAGPSHGQGGMALSGSPFRSPARRSLVLETPQKESPLKGILRTPVKTLLERLSPIGPRLLQSPPSSRTLRKHVTWSPSPQKVRVAETNTPFKMPESPHLSTRRSPKLLMNTPDKFCSPLKSPSSKQAISKTPEKIVRRSHRISPQASLSRIPENAGGVEVTPEKSGRQRSSKRLVMGKFNTHVKDEQDLPDGTQKHHSSGSTPPPDHPPTPTTTTPRKSLSPAHGMLTPSGGTPVEDSLSLPPHQGMLTPTKGTSGLSRSVTSPKTTIKTQLSKTTGVTTSSAKRLTRTGSDQGVQAKTRQNLISLSNESLTVVAASTDLTSKETSDTVSSGNVPLDFHEREPSSQALGEEMGASSQQLDSSQFSTTSEEESIDISEATVVMTQITDGLKMNISFSRKPSKTNDQVFQFTGASTKQPIPAETTTPGRSYGFRRTPDRQQREAAVRWGYSNEPSRFSTPRTSGTPTSRKKELVTPKPRTYKVELEMQASGLPKLKLKRMDSFNAGDGAAGSQTPTGSMNLPHTDSPLALCSKHRDPGHVSPSLCTHGTPAKGTPGKGGFQTYICQSYTPTRHPAGTMSPLGTAELIPLTPSPQSMGRSTPESLNSWPRKKRARPGVVGGKQRGLKEEPLLEGLEMLDEAELEGIYRLKETEETDVLLLAPTPSQVTRPSTGKRAGSPLDQLEDMDWMESQVQQAEGAEPLKDEDSVLASGTVHSVVTPPSSKVRKPVSASGILALTQSPMLFKGKAGSATKRTPHFIDEAHSQKKEFELERSPFSQPPRRSTTGNTYSRKRLLD</sequence>
<feature type="compositionally biased region" description="Low complexity" evidence="1">
    <location>
        <begin position="1587"/>
        <end position="1600"/>
    </location>
</feature>
<feature type="region of interest" description="Disordered" evidence="1">
    <location>
        <begin position="982"/>
        <end position="1045"/>
    </location>
</feature>
<feature type="region of interest" description="Disordered" evidence="1">
    <location>
        <begin position="1878"/>
        <end position="1928"/>
    </location>
</feature>
<feature type="domain" description="Treslin M" evidence="2">
    <location>
        <begin position="283"/>
        <end position="426"/>
    </location>
</feature>
<dbReference type="InterPro" id="IPR032746">
    <property type="entry name" value="Treslin_M"/>
</dbReference>
<dbReference type="STRING" id="62062.ENSHHUP00000082092"/>
<reference evidence="5" key="3">
    <citation type="submission" date="2025-09" db="UniProtKB">
        <authorList>
            <consortium name="Ensembl"/>
        </authorList>
    </citation>
    <scope>IDENTIFICATION</scope>
</reference>
<evidence type="ECO:0000313" key="5">
    <source>
        <dbReference type="Ensembl" id="ENSHHUP00000082092.1"/>
    </source>
</evidence>
<feature type="region of interest" description="Disordered" evidence="1">
    <location>
        <begin position="1082"/>
        <end position="1155"/>
    </location>
</feature>
<dbReference type="PANTHER" id="PTHR21556">
    <property type="entry name" value="TRESLIN"/>
    <property type="match status" value="1"/>
</dbReference>
<evidence type="ECO:0000313" key="6">
    <source>
        <dbReference type="Proteomes" id="UP000314982"/>
    </source>
</evidence>
<feature type="compositionally biased region" description="Basic and acidic residues" evidence="1">
    <location>
        <begin position="1000"/>
        <end position="1017"/>
    </location>
</feature>
<feature type="domain" description="Treslin STD" evidence="4">
    <location>
        <begin position="646"/>
        <end position="798"/>
    </location>
</feature>
<dbReference type="GO" id="GO:0033314">
    <property type="term" value="P:mitotic DNA replication checkpoint signaling"/>
    <property type="evidence" value="ECO:0007669"/>
    <property type="project" value="InterPro"/>
</dbReference>
<evidence type="ECO:0000256" key="1">
    <source>
        <dbReference type="SAM" id="MobiDB-lite"/>
    </source>
</evidence>
<dbReference type="GeneTree" id="ENSGT00390000005222"/>
<feature type="region of interest" description="Disordered" evidence="1">
    <location>
        <begin position="1551"/>
        <end position="1607"/>
    </location>
</feature>
<feature type="region of interest" description="Disordered" evidence="1">
    <location>
        <begin position="556"/>
        <end position="582"/>
    </location>
</feature>
<feature type="compositionally biased region" description="Basic and acidic residues" evidence="1">
    <location>
        <begin position="1889"/>
        <end position="1905"/>
    </location>
</feature>
<dbReference type="Ensembl" id="ENSHHUT00000084690.1">
    <property type="protein sequence ID" value="ENSHHUP00000082092.1"/>
    <property type="gene ID" value="ENSHHUG00000047701.1"/>
</dbReference>
<feature type="compositionally biased region" description="Polar residues" evidence="1">
    <location>
        <begin position="1255"/>
        <end position="1264"/>
    </location>
</feature>
<dbReference type="GO" id="GO:0007095">
    <property type="term" value="P:mitotic G2 DNA damage checkpoint signaling"/>
    <property type="evidence" value="ECO:0007669"/>
    <property type="project" value="TreeGrafter"/>
</dbReference>
<reference evidence="6" key="1">
    <citation type="submission" date="2018-06" db="EMBL/GenBank/DDBJ databases">
        <title>Genome assembly of Danube salmon.</title>
        <authorList>
            <person name="Macqueen D.J."/>
            <person name="Gundappa M.K."/>
        </authorList>
    </citation>
    <scope>NUCLEOTIDE SEQUENCE [LARGE SCALE GENOMIC DNA]</scope>
</reference>
<feature type="region of interest" description="Disordered" evidence="1">
    <location>
        <begin position="848"/>
        <end position="884"/>
    </location>
</feature>
<dbReference type="GO" id="GO:0006260">
    <property type="term" value="P:DNA replication"/>
    <property type="evidence" value="ECO:0007669"/>
    <property type="project" value="InterPro"/>
</dbReference>
<feature type="region of interest" description="Disordered" evidence="1">
    <location>
        <begin position="131"/>
        <end position="154"/>
    </location>
</feature>
<feature type="compositionally biased region" description="Polar residues" evidence="1">
    <location>
        <begin position="1551"/>
        <end position="1561"/>
    </location>
</feature>
<dbReference type="GO" id="GO:0003682">
    <property type="term" value="F:chromatin binding"/>
    <property type="evidence" value="ECO:0007669"/>
    <property type="project" value="TreeGrafter"/>
</dbReference>
<feature type="compositionally biased region" description="Basic and acidic residues" evidence="1">
    <location>
        <begin position="1568"/>
        <end position="1578"/>
    </location>
</feature>
<accession>A0A4W5R0J2</accession>
<feature type="compositionally biased region" description="Polar residues" evidence="1">
    <location>
        <begin position="1386"/>
        <end position="1431"/>
    </location>
</feature>
<dbReference type="InterPro" id="IPR053919">
    <property type="entry name" value="Treslin_N"/>
</dbReference>
<dbReference type="Pfam" id="PF21854">
    <property type="entry name" value="Treslin_N"/>
    <property type="match status" value="1"/>
</dbReference>
<feature type="region of interest" description="Disordered" evidence="1">
    <location>
        <begin position="599"/>
        <end position="641"/>
    </location>
</feature>
<feature type="region of interest" description="Disordered" evidence="1">
    <location>
        <begin position="1225"/>
        <end position="1431"/>
    </location>
</feature>
<keyword evidence="6" id="KW-1185">Reference proteome</keyword>
<feature type="compositionally biased region" description="Polar residues" evidence="1">
    <location>
        <begin position="1489"/>
        <end position="1499"/>
    </location>
</feature>
<evidence type="ECO:0000259" key="4">
    <source>
        <dbReference type="Pfam" id="PF21855"/>
    </source>
</evidence>
<protein>
    <submittedName>
        <fullName evidence="5">Uncharacterized protein</fullName>
    </submittedName>
</protein>
<evidence type="ECO:0000259" key="3">
    <source>
        <dbReference type="Pfam" id="PF21854"/>
    </source>
</evidence>
<organism evidence="5 6">
    <name type="scientific">Hucho hucho</name>
    <name type="common">huchen</name>
    <dbReference type="NCBI Taxonomy" id="62062"/>
    <lineage>
        <taxon>Eukaryota</taxon>
        <taxon>Metazoa</taxon>
        <taxon>Chordata</taxon>
        <taxon>Craniata</taxon>
        <taxon>Vertebrata</taxon>
        <taxon>Euteleostomi</taxon>
        <taxon>Actinopterygii</taxon>
        <taxon>Neopterygii</taxon>
        <taxon>Teleostei</taxon>
        <taxon>Protacanthopterygii</taxon>
        <taxon>Salmoniformes</taxon>
        <taxon>Salmonidae</taxon>
        <taxon>Salmoninae</taxon>
        <taxon>Hucho</taxon>
    </lineage>
</organism>
<dbReference type="InterPro" id="IPR026153">
    <property type="entry name" value="Treslin"/>
</dbReference>
<feature type="domain" description="Treslin N-terminal" evidence="3">
    <location>
        <begin position="4"/>
        <end position="206"/>
    </location>
</feature>
<dbReference type="PANTHER" id="PTHR21556:SF2">
    <property type="entry name" value="TRESLIN"/>
    <property type="match status" value="1"/>
</dbReference>
<feature type="region of interest" description="Disordered" evidence="1">
    <location>
        <begin position="925"/>
        <end position="961"/>
    </location>
</feature>
<feature type="compositionally biased region" description="Polar residues" evidence="1">
    <location>
        <begin position="1082"/>
        <end position="1094"/>
    </location>
</feature>
<feature type="region of interest" description="Disordered" evidence="1">
    <location>
        <begin position="1455"/>
        <end position="1507"/>
    </location>
</feature>
<dbReference type="Pfam" id="PF21855">
    <property type="entry name" value="Treslin_STD"/>
    <property type="match status" value="1"/>
</dbReference>
<reference evidence="5" key="2">
    <citation type="submission" date="2025-08" db="UniProtKB">
        <authorList>
            <consortium name="Ensembl"/>
        </authorList>
    </citation>
    <scope>IDENTIFICATION</scope>
</reference>
<feature type="region of interest" description="Disordered" evidence="1">
    <location>
        <begin position="1722"/>
        <end position="1755"/>
    </location>
</feature>
<feature type="region of interest" description="Disordered" evidence="1">
    <location>
        <begin position="1191"/>
        <end position="1213"/>
    </location>
</feature>
<dbReference type="GO" id="GO:0005634">
    <property type="term" value="C:nucleus"/>
    <property type="evidence" value="ECO:0007669"/>
    <property type="project" value="InterPro"/>
</dbReference>